<dbReference type="SUPFAM" id="SSF64288">
    <property type="entry name" value="Chorismate lyase-like"/>
    <property type="match status" value="1"/>
</dbReference>
<dbReference type="SUPFAM" id="SSF46785">
    <property type="entry name" value="Winged helix' DNA-binding domain"/>
    <property type="match status" value="1"/>
</dbReference>
<organism evidence="5 6">
    <name type="scientific">Petrotoga olearia DSM 13574</name>
    <dbReference type="NCBI Taxonomy" id="1122955"/>
    <lineage>
        <taxon>Bacteria</taxon>
        <taxon>Thermotogati</taxon>
        <taxon>Thermotogota</taxon>
        <taxon>Thermotogae</taxon>
        <taxon>Petrotogales</taxon>
        <taxon>Petrotogaceae</taxon>
        <taxon>Petrotoga</taxon>
    </lineage>
</organism>
<dbReference type="InterPro" id="IPR036390">
    <property type="entry name" value="WH_DNA-bd_sf"/>
</dbReference>
<dbReference type="PANTHER" id="PTHR44846">
    <property type="entry name" value="MANNOSYL-D-GLYCERATE TRANSPORT/METABOLISM SYSTEM REPRESSOR MNGR-RELATED"/>
    <property type="match status" value="1"/>
</dbReference>
<protein>
    <submittedName>
        <fullName evidence="5">GntR family transcriptional regulator</fullName>
    </submittedName>
</protein>
<dbReference type="InterPro" id="IPR011663">
    <property type="entry name" value="UTRA"/>
</dbReference>
<evidence type="ECO:0000259" key="4">
    <source>
        <dbReference type="PROSITE" id="PS50949"/>
    </source>
</evidence>
<dbReference type="OrthoDB" id="457376at2"/>
<proteinExistence type="predicted"/>
<dbReference type="RefSeq" id="WP_103067137.1">
    <property type="nucleotide sequence ID" value="NZ_AZRL01000016.1"/>
</dbReference>
<name>A0A2K1NZX6_9BACT</name>
<dbReference type="SMART" id="SM00345">
    <property type="entry name" value="HTH_GNTR"/>
    <property type="match status" value="1"/>
</dbReference>
<dbReference type="Gene3D" id="3.40.1410.10">
    <property type="entry name" value="Chorismate lyase-like"/>
    <property type="match status" value="1"/>
</dbReference>
<dbReference type="Gene3D" id="1.10.10.10">
    <property type="entry name" value="Winged helix-like DNA-binding domain superfamily/Winged helix DNA-binding domain"/>
    <property type="match status" value="1"/>
</dbReference>
<dbReference type="InterPro" id="IPR028978">
    <property type="entry name" value="Chorismate_lyase_/UTRA_dom_sf"/>
</dbReference>
<dbReference type="GO" id="GO:0003677">
    <property type="term" value="F:DNA binding"/>
    <property type="evidence" value="ECO:0007669"/>
    <property type="project" value="UniProtKB-KW"/>
</dbReference>
<dbReference type="Pfam" id="PF07702">
    <property type="entry name" value="UTRA"/>
    <property type="match status" value="1"/>
</dbReference>
<keyword evidence="1" id="KW-0805">Transcription regulation</keyword>
<comment type="caution">
    <text evidence="5">The sequence shown here is derived from an EMBL/GenBank/DDBJ whole genome shotgun (WGS) entry which is preliminary data.</text>
</comment>
<dbReference type="Pfam" id="PF00392">
    <property type="entry name" value="GntR"/>
    <property type="match status" value="1"/>
</dbReference>
<dbReference type="EMBL" id="AZRL01000016">
    <property type="protein sequence ID" value="PNR96081.1"/>
    <property type="molecule type" value="Genomic_DNA"/>
</dbReference>
<dbReference type="PANTHER" id="PTHR44846:SF1">
    <property type="entry name" value="MANNOSYL-D-GLYCERATE TRANSPORT_METABOLISM SYSTEM REPRESSOR MNGR-RELATED"/>
    <property type="match status" value="1"/>
</dbReference>
<dbReference type="Proteomes" id="UP000236434">
    <property type="component" value="Unassembled WGS sequence"/>
</dbReference>
<keyword evidence="3" id="KW-0804">Transcription</keyword>
<dbReference type="PRINTS" id="PR00035">
    <property type="entry name" value="HTHGNTR"/>
</dbReference>
<dbReference type="InterPro" id="IPR050679">
    <property type="entry name" value="Bact_HTH_transcr_reg"/>
</dbReference>
<dbReference type="InterPro" id="IPR036388">
    <property type="entry name" value="WH-like_DNA-bd_sf"/>
</dbReference>
<evidence type="ECO:0000313" key="5">
    <source>
        <dbReference type="EMBL" id="PNR96081.1"/>
    </source>
</evidence>
<evidence type="ECO:0000256" key="3">
    <source>
        <dbReference type="ARBA" id="ARBA00023163"/>
    </source>
</evidence>
<reference evidence="5 6" key="1">
    <citation type="submission" date="2013-12" db="EMBL/GenBank/DDBJ databases">
        <title>Comparative genomics of Petrotoga isolates.</title>
        <authorList>
            <person name="Nesbo C.L."/>
            <person name="Charchuk R."/>
            <person name="Chow K."/>
        </authorList>
    </citation>
    <scope>NUCLEOTIDE SEQUENCE [LARGE SCALE GENOMIC DNA]</scope>
    <source>
        <strain evidence="5 6">DSM 13574</strain>
    </source>
</reference>
<dbReference type="CDD" id="cd07377">
    <property type="entry name" value="WHTH_GntR"/>
    <property type="match status" value="1"/>
</dbReference>
<keyword evidence="2" id="KW-0238">DNA-binding</keyword>
<dbReference type="PROSITE" id="PS50949">
    <property type="entry name" value="HTH_GNTR"/>
    <property type="match status" value="1"/>
</dbReference>
<dbReference type="GO" id="GO:0003700">
    <property type="term" value="F:DNA-binding transcription factor activity"/>
    <property type="evidence" value="ECO:0007669"/>
    <property type="project" value="InterPro"/>
</dbReference>
<dbReference type="AlphaFoldDB" id="A0A2K1NZX6"/>
<dbReference type="SMART" id="SM00866">
    <property type="entry name" value="UTRA"/>
    <property type="match status" value="1"/>
</dbReference>
<evidence type="ECO:0000313" key="6">
    <source>
        <dbReference type="Proteomes" id="UP000236434"/>
    </source>
</evidence>
<accession>A0A2K1NZX6</accession>
<feature type="domain" description="HTH gntR-type" evidence="4">
    <location>
        <begin position="6"/>
        <end position="73"/>
    </location>
</feature>
<dbReference type="GO" id="GO:0045892">
    <property type="term" value="P:negative regulation of DNA-templated transcription"/>
    <property type="evidence" value="ECO:0007669"/>
    <property type="project" value="TreeGrafter"/>
</dbReference>
<evidence type="ECO:0000256" key="1">
    <source>
        <dbReference type="ARBA" id="ARBA00023015"/>
    </source>
</evidence>
<gene>
    <name evidence="5" type="ORF">X929_06195</name>
</gene>
<dbReference type="InterPro" id="IPR000524">
    <property type="entry name" value="Tscrpt_reg_HTH_GntR"/>
</dbReference>
<sequence>MEEAPIPLYYKLYLDLKRELEEDYKKGDKLLTENEICDKYGVSRLTVRRALEELSKEGLLTRKRGQGTFYTGKKQEEELTRLTGFTDEAAKQGHKTKSIVLENRLIEIPAELVEEFKVPKDGRVVLLKRIRFLDEDPYAIETAYLNPNADIRVLNIIERDMSKESLYSILTNEYGIRFTHAVETLEVTTLNKEQAKYLSQNEGSIAALRTRYTYIEDKKCIEYVKSVYRGDKYKFKIVRKA</sequence>
<evidence type="ECO:0000256" key="2">
    <source>
        <dbReference type="ARBA" id="ARBA00023125"/>
    </source>
</evidence>